<dbReference type="AlphaFoldDB" id="A0A7X9X8Q0"/>
<keyword evidence="2" id="KW-1185">Reference proteome</keyword>
<name>A0A7X9X8Q0_9BURK</name>
<sequence length="121" mass="13577">MRTAMTSRRCPLSALFGEYRGKSLEDSAELAELMADLPADAQRAAMRMISEFAGVVREREELRRQVDFLRVRIAKMERDILNDMLDREPKPSRPKKSDPEPLAAIASLGRFLGRGRLSAGG</sequence>
<proteinExistence type="predicted"/>
<dbReference type="RefSeq" id="WP_206002462.1">
    <property type="nucleotide sequence ID" value="NZ_JABBFZ010000015.1"/>
</dbReference>
<comment type="caution">
    <text evidence="1">The sequence shown here is derived from an EMBL/GenBank/DDBJ whole genome shotgun (WGS) entry which is preliminary data.</text>
</comment>
<dbReference type="Proteomes" id="UP000583127">
    <property type="component" value="Unassembled WGS sequence"/>
</dbReference>
<accession>A0A7X9X8Q0</accession>
<reference evidence="1 2" key="1">
    <citation type="submission" date="2020-04" db="EMBL/GenBank/DDBJ databases">
        <title>Paraburkholderia sp. G-4-1-8 isolated from soil.</title>
        <authorList>
            <person name="Dahal R.H."/>
        </authorList>
    </citation>
    <scope>NUCLEOTIDE SEQUENCE [LARGE SCALE GENOMIC DNA]</scope>
    <source>
        <strain evidence="1 2">G-4-1-8</strain>
    </source>
</reference>
<protein>
    <submittedName>
        <fullName evidence="1">Uncharacterized protein</fullName>
    </submittedName>
</protein>
<evidence type="ECO:0000313" key="1">
    <source>
        <dbReference type="EMBL" id="NML33572.1"/>
    </source>
</evidence>
<dbReference type="EMBL" id="JABBFZ010000015">
    <property type="protein sequence ID" value="NML33572.1"/>
    <property type="molecule type" value="Genomic_DNA"/>
</dbReference>
<organism evidence="1 2">
    <name type="scientific">Paraburkholderia antibiotica</name>
    <dbReference type="NCBI Taxonomy" id="2728839"/>
    <lineage>
        <taxon>Bacteria</taxon>
        <taxon>Pseudomonadati</taxon>
        <taxon>Pseudomonadota</taxon>
        <taxon>Betaproteobacteria</taxon>
        <taxon>Burkholderiales</taxon>
        <taxon>Burkholderiaceae</taxon>
        <taxon>Paraburkholderia</taxon>
    </lineage>
</organism>
<evidence type="ECO:0000313" key="2">
    <source>
        <dbReference type="Proteomes" id="UP000583127"/>
    </source>
</evidence>
<gene>
    <name evidence="1" type="ORF">HHL14_22400</name>
</gene>